<organism evidence="1 2">
    <name type="scientific">Russula earlei</name>
    <dbReference type="NCBI Taxonomy" id="71964"/>
    <lineage>
        <taxon>Eukaryota</taxon>
        <taxon>Fungi</taxon>
        <taxon>Dikarya</taxon>
        <taxon>Basidiomycota</taxon>
        <taxon>Agaricomycotina</taxon>
        <taxon>Agaricomycetes</taxon>
        <taxon>Russulales</taxon>
        <taxon>Russulaceae</taxon>
        <taxon>Russula</taxon>
    </lineage>
</organism>
<evidence type="ECO:0000313" key="2">
    <source>
        <dbReference type="Proteomes" id="UP001207468"/>
    </source>
</evidence>
<reference evidence="1" key="1">
    <citation type="submission" date="2021-03" db="EMBL/GenBank/DDBJ databases">
        <title>Evolutionary priming and transition to the ectomycorrhizal habit in an iconic lineage of mushroom-forming fungi: is preadaptation a requirement?</title>
        <authorList>
            <consortium name="DOE Joint Genome Institute"/>
            <person name="Looney B.P."/>
            <person name="Miyauchi S."/>
            <person name="Morin E."/>
            <person name="Drula E."/>
            <person name="Courty P.E."/>
            <person name="Chicoki N."/>
            <person name="Fauchery L."/>
            <person name="Kohler A."/>
            <person name="Kuo A."/>
            <person name="LaButti K."/>
            <person name="Pangilinan J."/>
            <person name="Lipzen A."/>
            <person name="Riley R."/>
            <person name="Andreopoulos W."/>
            <person name="He G."/>
            <person name="Johnson J."/>
            <person name="Barry K.W."/>
            <person name="Grigoriev I.V."/>
            <person name="Nagy L."/>
            <person name="Hibbett D."/>
            <person name="Henrissat B."/>
            <person name="Matheny P.B."/>
            <person name="Labbe J."/>
            <person name="Martin A.F."/>
        </authorList>
    </citation>
    <scope>NUCLEOTIDE SEQUENCE</scope>
    <source>
        <strain evidence="1">BPL698</strain>
    </source>
</reference>
<protein>
    <submittedName>
        <fullName evidence="1">Uncharacterized protein</fullName>
    </submittedName>
</protein>
<name>A0ACC0UH60_9AGAM</name>
<sequence length="390" mass="40829">MTGNIEYPRRERAPMRSWTQAQRGVLKPVREGDTKACLSFQREKMQCHQGFRPYTSQGVEILSIPSQTFLTELQLVHVVLLSHCRRGMVGAEVSLCVEHGHGVVKQGACVGCFGAVAAAVDTEVMAVARARVVVREGGGVERHGCSDEVFAIAGGGSMHGCDGRGGEVWHGACIGSISCGDIMVAGSNYSAGQHCGICLSEAVACVLFIFQLSVCSFLVVQGGMTARNRSMTAVWSGSRAVAGTRPRTAVNKAEGMVAMAGCAGNMGDVTEEAEAEVVEDKTGMEMGDEEVAVGIDVMAGVGDVETGEESMGVDDAETVAGQTETVVWDGAMIGRTCTVTMEMAGNETTVAAMGDVGEVVVAGDSTEGMGVASHHSYAEFLRLDLRVGMN</sequence>
<accession>A0ACC0UH60</accession>
<keyword evidence="2" id="KW-1185">Reference proteome</keyword>
<proteinExistence type="predicted"/>
<evidence type="ECO:0000313" key="1">
    <source>
        <dbReference type="EMBL" id="KAI9510586.1"/>
    </source>
</evidence>
<gene>
    <name evidence="1" type="ORF">F5148DRAFT_1147445</name>
</gene>
<comment type="caution">
    <text evidence="1">The sequence shown here is derived from an EMBL/GenBank/DDBJ whole genome shotgun (WGS) entry which is preliminary data.</text>
</comment>
<dbReference type="EMBL" id="JAGFNK010000039">
    <property type="protein sequence ID" value="KAI9510586.1"/>
    <property type="molecule type" value="Genomic_DNA"/>
</dbReference>
<dbReference type="Proteomes" id="UP001207468">
    <property type="component" value="Unassembled WGS sequence"/>
</dbReference>